<organism evidence="2 3">
    <name type="scientific">Streptomyces ramulosus</name>
    <dbReference type="NCBI Taxonomy" id="47762"/>
    <lineage>
        <taxon>Bacteria</taxon>
        <taxon>Bacillati</taxon>
        <taxon>Actinomycetota</taxon>
        <taxon>Actinomycetes</taxon>
        <taxon>Kitasatosporales</taxon>
        <taxon>Streptomycetaceae</taxon>
        <taxon>Streptomyces</taxon>
    </lineage>
</organism>
<keyword evidence="3" id="KW-1185">Reference proteome</keyword>
<dbReference type="SUPFAM" id="SSF47413">
    <property type="entry name" value="lambda repressor-like DNA-binding domains"/>
    <property type="match status" value="2"/>
</dbReference>
<dbReference type="PANTHER" id="PTHR43236">
    <property type="entry name" value="ANTITOXIN HIGA1"/>
    <property type="match status" value="1"/>
</dbReference>
<evidence type="ECO:0000313" key="3">
    <source>
        <dbReference type="Proteomes" id="UP001596241"/>
    </source>
</evidence>
<dbReference type="EMBL" id="JBHSPW010000009">
    <property type="protein sequence ID" value="MFC5895231.1"/>
    <property type="molecule type" value="Genomic_DNA"/>
</dbReference>
<dbReference type="PANTHER" id="PTHR43236:SF2">
    <property type="entry name" value="BLL0069 PROTEIN"/>
    <property type="match status" value="1"/>
</dbReference>
<name>A0ABW1FLB8_9ACTN</name>
<dbReference type="InterPro" id="IPR001387">
    <property type="entry name" value="Cro/C1-type_HTH"/>
</dbReference>
<dbReference type="SMART" id="SM00530">
    <property type="entry name" value="HTH_XRE"/>
    <property type="match status" value="2"/>
</dbReference>
<accession>A0ABW1FLB8</accession>
<proteinExistence type="predicted"/>
<dbReference type="InterPro" id="IPR052345">
    <property type="entry name" value="Rad_response_metalloprotease"/>
</dbReference>
<evidence type="ECO:0000259" key="1">
    <source>
        <dbReference type="PROSITE" id="PS50943"/>
    </source>
</evidence>
<dbReference type="CDD" id="cd00093">
    <property type="entry name" value="HTH_XRE"/>
    <property type="match status" value="2"/>
</dbReference>
<dbReference type="RefSeq" id="WP_345078012.1">
    <property type="nucleotide sequence ID" value="NZ_BAAAWG010000002.1"/>
</dbReference>
<reference evidence="3" key="1">
    <citation type="journal article" date="2019" name="Int. J. Syst. Evol. Microbiol.">
        <title>The Global Catalogue of Microorganisms (GCM) 10K type strain sequencing project: providing services to taxonomists for standard genome sequencing and annotation.</title>
        <authorList>
            <consortium name="The Broad Institute Genomics Platform"/>
            <consortium name="The Broad Institute Genome Sequencing Center for Infectious Disease"/>
            <person name="Wu L."/>
            <person name="Ma J."/>
        </authorList>
    </citation>
    <scope>NUCLEOTIDE SEQUENCE [LARGE SCALE GENOMIC DNA]</scope>
    <source>
        <strain evidence="3">CGMCC 1.15809</strain>
    </source>
</reference>
<dbReference type="Gene3D" id="1.10.260.40">
    <property type="entry name" value="lambda repressor-like DNA-binding domains"/>
    <property type="match status" value="2"/>
</dbReference>
<protein>
    <submittedName>
        <fullName evidence="2">Helix-turn-helix domain-containing protein</fullName>
    </submittedName>
</protein>
<evidence type="ECO:0000313" key="2">
    <source>
        <dbReference type="EMBL" id="MFC5895231.1"/>
    </source>
</evidence>
<dbReference type="Pfam" id="PF01381">
    <property type="entry name" value="HTH_3"/>
    <property type="match status" value="1"/>
</dbReference>
<sequence>MVKSVEDFDPAALKEVRRAAGLSLADIGAAIGSTQGTVGRWESGKGAPSPRLFAALTDALGVPKSALLVPLAADADLAVLRTRAGLRQEDVAEALGIQASDVSEMEQGTGGMRDEWGVALSEIYDVTPEQLARARAATEAAWRARFDARRKR</sequence>
<dbReference type="PROSITE" id="PS50943">
    <property type="entry name" value="HTH_CROC1"/>
    <property type="match status" value="2"/>
</dbReference>
<dbReference type="InterPro" id="IPR010982">
    <property type="entry name" value="Lambda_DNA-bd_dom_sf"/>
</dbReference>
<comment type="caution">
    <text evidence="2">The sequence shown here is derived from an EMBL/GenBank/DDBJ whole genome shotgun (WGS) entry which is preliminary data.</text>
</comment>
<dbReference type="Pfam" id="PF13560">
    <property type="entry name" value="HTH_31"/>
    <property type="match status" value="1"/>
</dbReference>
<feature type="domain" description="HTH cro/C1-type" evidence="1">
    <location>
        <begin position="13"/>
        <end position="67"/>
    </location>
</feature>
<gene>
    <name evidence="2" type="ORF">ACFP3M_20760</name>
</gene>
<feature type="domain" description="HTH cro/C1-type" evidence="1">
    <location>
        <begin position="77"/>
        <end position="131"/>
    </location>
</feature>
<dbReference type="Proteomes" id="UP001596241">
    <property type="component" value="Unassembled WGS sequence"/>
</dbReference>